<dbReference type="GO" id="GO:0004519">
    <property type="term" value="F:endonuclease activity"/>
    <property type="evidence" value="ECO:0007669"/>
    <property type="project" value="UniProtKB-KW"/>
</dbReference>
<gene>
    <name evidence="1" type="ORF">ElyMa_002576600</name>
</gene>
<comment type="caution">
    <text evidence="1">The sequence shown here is derived from an EMBL/GenBank/DDBJ whole genome shotgun (WGS) entry which is preliminary data.</text>
</comment>
<evidence type="ECO:0000313" key="1">
    <source>
        <dbReference type="EMBL" id="GFR90791.1"/>
    </source>
</evidence>
<sequence>MCNSSCYFIVVSTVACYYCSQVFQFILLFKFSIIDEYVTFWGVLVSCCIFTHDRGVVKTGKVKGGGVSRYLNTKWCNPKNTHVKYTICNPDIELLTLSPRPYYLPKEFTHVLITNVYDSPSANGSSAANQLATHIYDMESQHPDALKIVTGDFNYCDAATELSALLLQQEVNCPTRGEKTLDLFFLPQPASVATL</sequence>
<keyword evidence="2" id="KW-1185">Reference proteome</keyword>
<keyword evidence="1" id="KW-0540">Nuclease</keyword>
<keyword evidence="1" id="KW-0255">Endonuclease</keyword>
<dbReference type="AlphaFoldDB" id="A0AAV4GZR8"/>
<protein>
    <submittedName>
        <fullName evidence="1">Endonuclease domain of the non-LTR retrotransposon LINE-1</fullName>
    </submittedName>
</protein>
<dbReference type="Proteomes" id="UP000762676">
    <property type="component" value="Unassembled WGS sequence"/>
</dbReference>
<keyword evidence="1" id="KW-0378">Hydrolase</keyword>
<accession>A0AAV4GZR8</accession>
<proteinExistence type="predicted"/>
<dbReference type="EMBL" id="BMAT01005309">
    <property type="protein sequence ID" value="GFR90791.1"/>
    <property type="molecule type" value="Genomic_DNA"/>
</dbReference>
<evidence type="ECO:0000313" key="2">
    <source>
        <dbReference type="Proteomes" id="UP000762676"/>
    </source>
</evidence>
<organism evidence="1 2">
    <name type="scientific">Elysia marginata</name>
    <dbReference type="NCBI Taxonomy" id="1093978"/>
    <lineage>
        <taxon>Eukaryota</taxon>
        <taxon>Metazoa</taxon>
        <taxon>Spiralia</taxon>
        <taxon>Lophotrochozoa</taxon>
        <taxon>Mollusca</taxon>
        <taxon>Gastropoda</taxon>
        <taxon>Heterobranchia</taxon>
        <taxon>Euthyneura</taxon>
        <taxon>Panpulmonata</taxon>
        <taxon>Sacoglossa</taxon>
        <taxon>Placobranchoidea</taxon>
        <taxon>Plakobranchidae</taxon>
        <taxon>Elysia</taxon>
    </lineage>
</organism>
<name>A0AAV4GZR8_9GAST</name>
<reference evidence="1 2" key="1">
    <citation type="journal article" date="2021" name="Elife">
        <title>Chloroplast acquisition without the gene transfer in kleptoplastic sea slugs, Plakobranchus ocellatus.</title>
        <authorList>
            <person name="Maeda T."/>
            <person name="Takahashi S."/>
            <person name="Yoshida T."/>
            <person name="Shimamura S."/>
            <person name="Takaki Y."/>
            <person name="Nagai Y."/>
            <person name="Toyoda A."/>
            <person name="Suzuki Y."/>
            <person name="Arimoto A."/>
            <person name="Ishii H."/>
            <person name="Satoh N."/>
            <person name="Nishiyama T."/>
            <person name="Hasebe M."/>
            <person name="Maruyama T."/>
            <person name="Minagawa J."/>
            <person name="Obokata J."/>
            <person name="Shigenobu S."/>
        </authorList>
    </citation>
    <scope>NUCLEOTIDE SEQUENCE [LARGE SCALE GENOMIC DNA]</scope>
</reference>